<dbReference type="Pfam" id="PF00583">
    <property type="entry name" value="Acetyltransf_1"/>
    <property type="match status" value="1"/>
</dbReference>
<proteinExistence type="predicted"/>
<dbReference type="KEGG" id="cber:B5D82_11810"/>
<dbReference type="OrthoDB" id="6321659at2"/>
<dbReference type="GO" id="GO:0016747">
    <property type="term" value="F:acyltransferase activity, transferring groups other than amino-acyl groups"/>
    <property type="evidence" value="ECO:0007669"/>
    <property type="project" value="InterPro"/>
</dbReference>
<dbReference type="InterPro" id="IPR016181">
    <property type="entry name" value="Acyl_CoA_acyltransferase"/>
</dbReference>
<evidence type="ECO:0000313" key="2">
    <source>
        <dbReference type="EMBL" id="ASP48390.1"/>
    </source>
</evidence>
<dbReference type="PROSITE" id="PS51186">
    <property type="entry name" value="GNAT"/>
    <property type="match status" value="1"/>
</dbReference>
<feature type="domain" description="N-acetyltransferase" evidence="1">
    <location>
        <begin position="5"/>
        <end position="167"/>
    </location>
</feature>
<dbReference type="SUPFAM" id="SSF55729">
    <property type="entry name" value="Acyl-CoA N-acyltransferases (Nat)"/>
    <property type="match status" value="1"/>
</dbReference>
<gene>
    <name evidence="2" type="ORF">B5D82_11810</name>
</gene>
<dbReference type="InterPro" id="IPR000182">
    <property type="entry name" value="GNAT_dom"/>
</dbReference>
<protein>
    <submittedName>
        <fullName evidence="2">N-acetyltransferase</fullName>
    </submittedName>
</protein>
<organism evidence="2 3">
    <name type="scientific">Cognaticolwellia beringensis</name>
    <dbReference type="NCBI Taxonomy" id="1967665"/>
    <lineage>
        <taxon>Bacteria</taxon>
        <taxon>Pseudomonadati</taxon>
        <taxon>Pseudomonadota</taxon>
        <taxon>Gammaproteobacteria</taxon>
        <taxon>Alteromonadales</taxon>
        <taxon>Colwelliaceae</taxon>
        <taxon>Cognaticolwellia</taxon>
    </lineage>
</organism>
<reference evidence="2 3" key="1">
    <citation type="submission" date="2017-08" db="EMBL/GenBank/DDBJ databases">
        <title>Complete genome of Colwellia sp. NB097-1, a psychrophile bacterium ioslated from Bering Sea.</title>
        <authorList>
            <person name="Chen X."/>
        </authorList>
    </citation>
    <scope>NUCLEOTIDE SEQUENCE [LARGE SCALE GENOMIC DNA]</scope>
    <source>
        <strain evidence="2 3">NB097-1</strain>
    </source>
</reference>
<name>A0A222G9B6_9GAMM</name>
<dbReference type="RefSeq" id="WP_081151757.1">
    <property type="nucleotide sequence ID" value="NZ_CP020465.1"/>
</dbReference>
<dbReference type="AlphaFoldDB" id="A0A222G9B6"/>
<evidence type="ECO:0000259" key="1">
    <source>
        <dbReference type="PROSITE" id="PS51186"/>
    </source>
</evidence>
<keyword evidence="3" id="KW-1185">Reference proteome</keyword>
<dbReference type="Gene3D" id="3.40.630.30">
    <property type="match status" value="1"/>
</dbReference>
<keyword evidence="2" id="KW-0808">Transferase</keyword>
<dbReference type="CDD" id="cd04301">
    <property type="entry name" value="NAT_SF"/>
    <property type="match status" value="1"/>
</dbReference>
<dbReference type="Proteomes" id="UP000202259">
    <property type="component" value="Chromosome"/>
</dbReference>
<evidence type="ECO:0000313" key="3">
    <source>
        <dbReference type="Proteomes" id="UP000202259"/>
    </source>
</evidence>
<sequence>MSITLNYQHLTPADFDLVIQLATEVHGEGYIDKTSMQAWYEKGIKNNINASFVVYHNKKLVGFRITYAAQQWQIDKWCSTELWPVPAEQVCYFKCNTVDEHYRGHGVGGELLKRSIIATKAQGALAGVSHLWRPSPGNSAVKYFTKCGGILIKDHPDRWHEISLAGYDCPICHHDCHCEAAEMMIIFQ</sequence>
<dbReference type="EMBL" id="CP020465">
    <property type="protein sequence ID" value="ASP48390.1"/>
    <property type="molecule type" value="Genomic_DNA"/>
</dbReference>
<accession>A0A222G9B6</accession>